<accession>A0ABM8UNJ6</accession>
<proteinExistence type="predicted"/>
<evidence type="ECO:0008006" key="3">
    <source>
        <dbReference type="Google" id="ProtNLM"/>
    </source>
</evidence>
<sequence>MKKTLRYLLFLLVIAFVAYNSVYFKKLDEVKAGTDLFNGRKFAANFWSQKLTPALATAPDAALLFDLLKTDPEQAFSKYGKSMSIGNIKYFLVNGRGIVQSVEENQVIVDVNTKAGSKRVLLATEYIFGNAVRDASGQIDINDFGNSSDLNAISAELNQIIRDKVLPSFLAKVKKGDEITFSGALELNQKYPDLAKIEIIPIRLSIDDSSETKPE</sequence>
<dbReference type="EMBL" id="CAJRAU010000002">
    <property type="protein sequence ID" value="CAG5068976.1"/>
    <property type="molecule type" value="Genomic_DNA"/>
</dbReference>
<name>A0ABM8UNJ6_9BACT</name>
<organism evidence="1 2">
    <name type="scientific">Dyadobacter linearis</name>
    <dbReference type="NCBI Taxonomy" id="2823330"/>
    <lineage>
        <taxon>Bacteria</taxon>
        <taxon>Pseudomonadati</taxon>
        <taxon>Bacteroidota</taxon>
        <taxon>Cytophagia</taxon>
        <taxon>Cytophagales</taxon>
        <taxon>Spirosomataceae</taxon>
        <taxon>Dyadobacter</taxon>
    </lineage>
</organism>
<dbReference type="InterPro" id="IPR036215">
    <property type="entry name" value="TM0957-like_sf"/>
</dbReference>
<reference evidence="1 2" key="1">
    <citation type="submission" date="2021-04" db="EMBL/GenBank/DDBJ databases">
        <authorList>
            <person name="Rodrigo-Torres L."/>
            <person name="Arahal R. D."/>
            <person name="Lucena T."/>
        </authorList>
    </citation>
    <scope>NUCLEOTIDE SEQUENCE [LARGE SCALE GENOMIC DNA]</scope>
    <source>
        <strain evidence="1 2">CECT 9623</strain>
    </source>
</reference>
<dbReference type="RefSeq" id="WP_215233084.1">
    <property type="nucleotide sequence ID" value="NZ_CAJRAU010000002.1"/>
</dbReference>
<evidence type="ECO:0000313" key="2">
    <source>
        <dbReference type="Proteomes" id="UP000679725"/>
    </source>
</evidence>
<dbReference type="Proteomes" id="UP000679725">
    <property type="component" value="Unassembled WGS sequence"/>
</dbReference>
<comment type="caution">
    <text evidence="1">The sequence shown here is derived from an EMBL/GenBank/DDBJ whole genome shotgun (WGS) entry which is preliminary data.</text>
</comment>
<dbReference type="Gene3D" id="2.40.50.420">
    <property type="entry name" value="Envelope glycoprotein gp160, DUF2291, alpha/beta domain"/>
    <property type="match status" value="2"/>
</dbReference>
<gene>
    <name evidence="1" type="ORF">DYBT9623_01709</name>
</gene>
<dbReference type="SUPFAM" id="SSF141318">
    <property type="entry name" value="TM0957-like"/>
    <property type="match status" value="1"/>
</dbReference>
<keyword evidence="2" id="KW-1185">Reference proteome</keyword>
<protein>
    <recommendedName>
        <fullName evidence="3">DUF2291 domain-containing protein</fullName>
    </recommendedName>
</protein>
<dbReference type="Pfam" id="PF10054">
    <property type="entry name" value="DUF2291"/>
    <property type="match status" value="1"/>
</dbReference>
<evidence type="ECO:0000313" key="1">
    <source>
        <dbReference type="EMBL" id="CAG5068976.1"/>
    </source>
</evidence>
<dbReference type="InterPro" id="IPR014582">
    <property type="entry name" value="UCP033535_lipo"/>
</dbReference>